<dbReference type="Pfam" id="PF03478">
    <property type="entry name" value="Beta-prop_KIB1-4"/>
    <property type="match status" value="1"/>
</dbReference>
<dbReference type="InterPro" id="IPR005174">
    <property type="entry name" value="KIB1-4_b-propeller"/>
</dbReference>
<evidence type="ECO:0000259" key="1">
    <source>
        <dbReference type="Pfam" id="PF03478"/>
    </source>
</evidence>
<dbReference type="Proteomes" id="UP000479710">
    <property type="component" value="Unassembled WGS sequence"/>
</dbReference>
<dbReference type="EMBL" id="SPHZ02000005">
    <property type="protein sequence ID" value="KAF0918016.1"/>
    <property type="molecule type" value="Genomic_DNA"/>
</dbReference>
<reference evidence="2 3" key="1">
    <citation type="submission" date="2019-11" db="EMBL/GenBank/DDBJ databases">
        <title>Whole genome sequence of Oryza granulata.</title>
        <authorList>
            <person name="Li W."/>
        </authorList>
    </citation>
    <scope>NUCLEOTIDE SEQUENCE [LARGE SCALE GENOMIC DNA]</scope>
    <source>
        <strain evidence="3">cv. Menghai</strain>
        <tissue evidence="2">Leaf</tissue>
    </source>
</reference>
<protein>
    <recommendedName>
        <fullName evidence="1">KIB1-4 beta-propeller domain-containing protein</fullName>
    </recommendedName>
</protein>
<organism evidence="2 3">
    <name type="scientific">Oryza meyeriana var. granulata</name>
    <dbReference type="NCBI Taxonomy" id="110450"/>
    <lineage>
        <taxon>Eukaryota</taxon>
        <taxon>Viridiplantae</taxon>
        <taxon>Streptophyta</taxon>
        <taxon>Embryophyta</taxon>
        <taxon>Tracheophyta</taxon>
        <taxon>Spermatophyta</taxon>
        <taxon>Magnoliopsida</taxon>
        <taxon>Liliopsida</taxon>
        <taxon>Poales</taxon>
        <taxon>Poaceae</taxon>
        <taxon>BOP clade</taxon>
        <taxon>Oryzoideae</taxon>
        <taxon>Oryzeae</taxon>
        <taxon>Oryzinae</taxon>
        <taxon>Oryza</taxon>
        <taxon>Oryza meyeriana</taxon>
    </lineage>
</organism>
<name>A0A6G1E0B1_9ORYZ</name>
<feature type="domain" description="KIB1-4 beta-propeller" evidence="1">
    <location>
        <begin position="128"/>
        <end position="186"/>
    </location>
</feature>
<feature type="non-terminal residue" evidence="2">
    <location>
        <position position="205"/>
    </location>
</feature>
<dbReference type="PANTHER" id="PTHR33165:SF76">
    <property type="entry name" value="OS01G0526550 PROTEIN"/>
    <property type="match status" value="1"/>
</dbReference>
<accession>A0A6G1E0B1</accession>
<comment type="caution">
    <text evidence="2">The sequence shown here is derived from an EMBL/GenBank/DDBJ whole genome shotgun (WGS) entry which is preliminary data.</text>
</comment>
<sequence length="205" mass="22565">MEAVGDAGADVRDLGGGPWRISRGTIKAANCVEEAHTKSTNRAARNISTAWFASGSIQMEGTNEWAYLPANLLDSISSHLSEPEDFVRFHAICLQWRAVVPHKGHGFFQLWMMAGRWDGDENCDNLTFYSLSTKKTIKIHVPVIKGKWVVTSGFGYIVAIDKDDDLSTVLVNPLTRETMALPRLLCSSITTDVQARLLVKAGICV</sequence>
<dbReference type="OrthoDB" id="619541at2759"/>
<dbReference type="AlphaFoldDB" id="A0A6G1E0B1"/>
<gene>
    <name evidence="2" type="ORF">E2562_021707</name>
</gene>
<keyword evidence="3" id="KW-1185">Reference proteome</keyword>
<evidence type="ECO:0000313" key="3">
    <source>
        <dbReference type="Proteomes" id="UP000479710"/>
    </source>
</evidence>
<dbReference type="PANTHER" id="PTHR33165">
    <property type="entry name" value="F-BOX DOMAIN CONTAINING PROTEIN-LIKE-RELATED"/>
    <property type="match status" value="1"/>
</dbReference>
<evidence type="ECO:0000313" key="2">
    <source>
        <dbReference type="EMBL" id="KAF0918016.1"/>
    </source>
</evidence>
<proteinExistence type="predicted"/>